<reference evidence="1" key="1">
    <citation type="submission" date="2020-05" db="EMBL/GenBank/DDBJ databases">
        <authorList>
            <person name="Chiriac C."/>
            <person name="Salcher M."/>
            <person name="Ghai R."/>
            <person name="Kavagutti S V."/>
        </authorList>
    </citation>
    <scope>NUCLEOTIDE SEQUENCE</scope>
</reference>
<name>A0A6J6X315_9ZZZZ</name>
<protein>
    <submittedName>
        <fullName evidence="1">Unannotated protein</fullName>
    </submittedName>
</protein>
<evidence type="ECO:0000313" key="1">
    <source>
        <dbReference type="EMBL" id="CAB4790425.1"/>
    </source>
</evidence>
<sequence>MAISTRLKAATTDKNFFIISPFHIEFYSKAPSGRPYPDVGNLGDSLLVKHVTRGALMEGIVKYSLLLVSLLKG</sequence>
<dbReference type="AlphaFoldDB" id="A0A6J6X315"/>
<gene>
    <name evidence="1" type="ORF">UFOPK2967_00901</name>
</gene>
<accession>A0A6J6X315</accession>
<organism evidence="1">
    <name type="scientific">freshwater metagenome</name>
    <dbReference type="NCBI Taxonomy" id="449393"/>
    <lineage>
        <taxon>unclassified sequences</taxon>
        <taxon>metagenomes</taxon>
        <taxon>ecological metagenomes</taxon>
    </lineage>
</organism>
<proteinExistence type="predicted"/>
<dbReference type="EMBL" id="CAFAAC010000069">
    <property type="protein sequence ID" value="CAB4790425.1"/>
    <property type="molecule type" value="Genomic_DNA"/>
</dbReference>